<dbReference type="EMBL" id="JANPWB010000011">
    <property type="protein sequence ID" value="KAJ1129456.1"/>
    <property type="molecule type" value="Genomic_DNA"/>
</dbReference>
<comment type="caution">
    <text evidence="12">The sequence shown here is derived from an EMBL/GenBank/DDBJ whole genome shotgun (WGS) entry which is preliminary data.</text>
</comment>
<evidence type="ECO:0000256" key="9">
    <source>
        <dbReference type="ARBA" id="ARBA00040634"/>
    </source>
</evidence>
<comment type="cofactor">
    <cofactor evidence="1">
        <name>Zn(2+)</name>
        <dbReference type="ChEBI" id="CHEBI:29105"/>
    </cofactor>
</comment>
<evidence type="ECO:0000256" key="8">
    <source>
        <dbReference type="ARBA" id="ARBA00024316"/>
    </source>
</evidence>
<evidence type="ECO:0000313" key="12">
    <source>
        <dbReference type="EMBL" id="KAJ1129456.1"/>
    </source>
</evidence>
<organism evidence="12 13">
    <name type="scientific">Pleurodeles waltl</name>
    <name type="common">Iberian ribbed newt</name>
    <dbReference type="NCBI Taxonomy" id="8319"/>
    <lineage>
        <taxon>Eukaryota</taxon>
        <taxon>Metazoa</taxon>
        <taxon>Chordata</taxon>
        <taxon>Craniata</taxon>
        <taxon>Vertebrata</taxon>
        <taxon>Euteleostomi</taxon>
        <taxon>Amphibia</taxon>
        <taxon>Batrachia</taxon>
        <taxon>Caudata</taxon>
        <taxon>Salamandroidea</taxon>
        <taxon>Salamandridae</taxon>
        <taxon>Pleurodelinae</taxon>
        <taxon>Pleurodeles</taxon>
    </lineage>
</organism>
<dbReference type="GO" id="GO:0006508">
    <property type="term" value="P:proteolysis"/>
    <property type="evidence" value="ECO:0007669"/>
    <property type="project" value="UniProtKB-KW"/>
</dbReference>
<dbReference type="Proteomes" id="UP001066276">
    <property type="component" value="Chromosome 7"/>
</dbReference>
<dbReference type="Pfam" id="PF07998">
    <property type="entry name" value="Peptidase_M54"/>
    <property type="match status" value="1"/>
</dbReference>
<sequence length="379" mass="43638">MVICILILIRWCLITLNGVANKMQVIRHNEDVLRTALISKDRKLAKLFEQGTLGEKRLLSEAFRLNSDLFKPVIIHSDSDWIPSHSEPTQDFQQFYEDPCRCTPSSKRSIIYVQPIGSFGDSKVSTEDYIGWLKDYCESFYYGLRVRILEPVPVKDTECVFRVNACTQNLQIHAGRLLSYLKKKKPSDAFCIVGITMIDLYPRESWNFVFGLASLTEGVGVFSFARYDSHFYSENYRGKLDKGKSVIRGNYSVFNGYYTPPITGMILQRSCKTLTHEIGHIFGLHHCRWLQCVMQGSNHLEESDRRPLDLCPICLRKLQSAVGFNIAERYKALLHWIDEGNIETNQEICDGAVRCSQKPVEEFQEHRSWLLKCLALLQT</sequence>
<dbReference type="InterPro" id="IPR024079">
    <property type="entry name" value="MetalloPept_cat_dom_sf"/>
</dbReference>
<comment type="similarity">
    <text evidence="2">Belongs to the peptidase M54 family.</text>
</comment>
<keyword evidence="5" id="KW-0378">Hydrolase</keyword>
<keyword evidence="4" id="KW-0479">Metal-binding</keyword>
<dbReference type="CDD" id="cd11375">
    <property type="entry name" value="Peptidase_M54"/>
    <property type="match status" value="1"/>
</dbReference>
<keyword evidence="6" id="KW-0862">Zinc</keyword>
<dbReference type="GO" id="GO:0046872">
    <property type="term" value="F:metal ion binding"/>
    <property type="evidence" value="ECO:0007669"/>
    <property type="project" value="UniProtKB-KW"/>
</dbReference>
<keyword evidence="13" id="KW-1185">Reference proteome</keyword>
<evidence type="ECO:0000256" key="10">
    <source>
        <dbReference type="ARBA" id="ARBA00043240"/>
    </source>
</evidence>
<evidence type="ECO:0000256" key="6">
    <source>
        <dbReference type="ARBA" id="ARBA00022833"/>
    </source>
</evidence>
<feature type="signal peptide" evidence="11">
    <location>
        <begin position="1"/>
        <end position="20"/>
    </location>
</feature>
<proteinExistence type="inferred from homology"/>
<keyword evidence="11" id="KW-0732">Signal</keyword>
<evidence type="ECO:0000256" key="4">
    <source>
        <dbReference type="ARBA" id="ARBA00022723"/>
    </source>
</evidence>
<evidence type="ECO:0000313" key="13">
    <source>
        <dbReference type="Proteomes" id="UP001066276"/>
    </source>
</evidence>
<dbReference type="InterPro" id="IPR052009">
    <property type="entry name" value="Archaemetzincin"/>
</dbReference>
<protein>
    <recommendedName>
        <fullName evidence="9">Archaemetzincin-2</fullName>
    </recommendedName>
    <alternativeName>
        <fullName evidence="10">Archeobacterial metalloproteinase-like protein 2</fullName>
    </alternativeName>
</protein>
<name>A0AAV7PMG1_PLEWA</name>
<evidence type="ECO:0000256" key="2">
    <source>
        <dbReference type="ARBA" id="ARBA00006954"/>
    </source>
</evidence>
<comment type="function">
    <text evidence="8">Probable zinc metalloprotease.</text>
</comment>
<dbReference type="GO" id="GO:0008237">
    <property type="term" value="F:metallopeptidase activity"/>
    <property type="evidence" value="ECO:0007669"/>
    <property type="project" value="UniProtKB-KW"/>
</dbReference>
<dbReference type="SUPFAM" id="SSF55486">
    <property type="entry name" value="Metalloproteases ('zincins'), catalytic domain"/>
    <property type="match status" value="1"/>
</dbReference>
<accession>A0AAV7PMG1</accession>
<dbReference type="InterPro" id="IPR012962">
    <property type="entry name" value="Pept_M54_archaemetzincn"/>
</dbReference>
<evidence type="ECO:0000256" key="5">
    <source>
        <dbReference type="ARBA" id="ARBA00022801"/>
    </source>
</evidence>
<evidence type="ECO:0000256" key="7">
    <source>
        <dbReference type="ARBA" id="ARBA00023049"/>
    </source>
</evidence>
<evidence type="ECO:0000256" key="11">
    <source>
        <dbReference type="SAM" id="SignalP"/>
    </source>
</evidence>
<gene>
    <name evidence="12" type="ORF">NDU88_007825</name>
</gene>
<dbReference type="PANTHER" id="PTHR32205:SF5">
    <property type="entry name" value="ARCHAEMETZINCIN-2"/>
    <property type="match status" value="1"/>
</dbReference>
<dbReference type="AlphaFoldDB" id="A0AAV7PMG1"/>
<feature type="chain" id="PRO_5043384011" description="Archaemetzincin-2" evidence="11">
    <location>
        <begin position="21"/>
        <end position="379"/>
    </location>
</feature>
<dbReference type="PANTHER" id="PTHR32205">
    <property type="entry name" value="ARCHAEMETZINCIN-2-RELATED"/>
    <property type="match status" value="1"/>
</dbReference>
<reference evidence="12" key="1">
    <citation type="journal article" date="2022" name="bioRxiv">
        <title>Sequencing and chromosome-scale assembly of the giantPleurodeles waltlgenome.</title>
        <authorList>
            <person name="Brown T."/>
            <person name="Elewa A."/>
            <person name="Iarovenko S."/>
            <person name="Subramanian E."/>
            <person name="Araus A.J."/>
            <person name="Petzold A."/>
            <person name="Susuki M."/>
            <person name="Suzuki K.-i.T."/>
            <person name="Hayashi T."/>
            <person name="Toyoda A."/>
            <person name="Oliveira C."/>
            <person name="Osipova E."/>
            <person name="Leigh N.D."/>
            <person name="Simon A."/>
            <person name="Yun M.H."/>
        </authorList>
    </citation>
    <scope>NUCLEOTIDE SEQUENCE</scope>
    <source>
        <strain evidence="12">20211129_DDA</strain>
        <tissue evidence="12">Liver</tissue>
    </source>
</reference>
<keyword evidence="7" id="KW-0482">Metalloprotease</keyword>
<evidence type="ECO:0000256" key="1">
    <source>
        <dbReference type="ARBA" id="ARBA00001947"/>
    </source>
</evidence>
<evidence type="ECO:0000256" key="3">
    <source>
        <dbReference type="ARBA" id="ARBA00022670"/>
    </source>
</evidence>
<dbReference type="Gene3D" id="3.40.390.10">
    <property type="entry name" value="Collagenase (Catalytic Domain)"/>
    <property type="match status" value="1"/>
</dbReference>
<keyword evidence="3" id="KW-0645">Protease</keyword>